<feature type="transmembrane region" description="Helical" evidence="6">
    <location>
        <begin position="33"/>
        <end position="56"/>
    </location>
</feature>
<feature type="transmembrane region" description="Helical" evidence="6">
    <location>
        <begin position="106"/>
        <end position="124"/>
    </location>
</feature>
<comment type="similarity">
    <text evidence="2">Belongs to the GtrA family.</text>
</comment>
<dbReference type="EMBL" id="JACHGK010000002">
    <property type="protein sequence ID" value="MBB6444369.1"/>
    <property type="molecule type" value="Genomic_DNA"/>
</dbReference>
<keyword evidence="5 6" id="KW-0472">Membrane</keyword>
<dbReference type="PANTHER" id="PTHR38459">
    <property type="entry name" value="PROPHAGE BACTOPRENOL-LINKED GLUCOSE TRANSLOCASE HOMOLOG"/>
    <property type="match status" value="1"/>
</dbReference>
<organism evidence="8 9">
    <name type="scientific">Bacillus benzoevorans</name>
    <dbReference type="NCBI Taxonomy" id="1456"/>
    <lineage>
        <taxon>Bacteria</taxon>
        <taxon>Bacillati</taxon>
        <taxon>Bacillota</taxon>
        <taxon>Bacilli</taxon>
        <taxon>Bacillales</taxon>
        <taxon>Bacillaceae</taxon>
        <taxon>Bacillus</taxon>
    </lineage>
</organism>
<evidence type="ECO:0000256" key="4">
    <source>
        <dbReference type="ARBA" id="ARBA00022989"/>
    </source>
</evidence>
<keyword evidence="4 6" id="KW-1133">Transmembrane helix</keyword>
<name>A0A7X0HPC6_9BACI</name>
<dbReference type="InterPro" id="IPR051401">
    <property type="entry name" value="GtrA_CellWall_Glycosyl"/>
</dbReference>
<evidence type="ECO:0000256" key="6">
    <source>
        <dbReference type="SAM" id="Phobius"/>
    </source>
</evidence>
<dbReference type="RefSeq" id="WP_184523366.1">
    <property type="nucleotide sequence ID" value="NZ_JACHGK010000002.1"/>
</dbReference>
<accession>A0A7X0HPC6</accession>
<comment type="subcellular location">
    <subcellularLocation>
        <location evidence="1">Membrane</location>
        <topology evidence="1">Multi-pass membrane protein</topology>
    </subcellularLocation>
</comment>
<comment type="caution">
    <text evidence="8">The sequence shown here is derived from an EMBL/GenBank/DDBJ whole genome shotgun (WGS) entry which is preliminary data.</text>
</comment>
<gene>
    <name evidence="8" type="ORF">HNR53_000977</name>
</gene>
<evidence type="ECO:0000256" key="3">
    <source>
        <dbReference type="ARBA" id="ARBA00022692"/>
    </source>
</evidence>
<evidence type="ECO:0000313" key="8">
    <source>
        <dbReference type="EMBL" id="MBB6444369.1"/>
    </source>
</evidence>
<keyword evidence="3 6" id="KW-0812">Transmembrane</keyword>
<keyword evidence="9" id="KW-1185">Reference proteome</keyword>
<evidence type="ECO:0000256" key="1">
    <source>
        <dbReference type="ARBA" id="ARBA00004141"/>
    </source>
</evidence>
<evidence type="ECO:0000259" key="7">
    <source>
        <dbReference type="Pfam" id="PF04138"/>
    </source>
</evidence>
<dbReference type="Proteomes" id="UP000531594">
    <property type="component" value="Unassembled WGS sequence"/>
</dbReference>
<reference evidence="8 9" key="1">
    <citation type="submission" date="2020-08" db="EMBL/GenBank/DDBJ databases">
        <title>Genomic Encyclopedia of Type Strains, Phase IV (KMG-IV): sequencing the most valuable type-strain genomes for metagenomic binning, comparative biology and taxonomic classification.</title>
        <authorList>
            <person name="Goeker M."/>
        </authorList>
    </citation>
    <scope>NUCLEOTIDE SEQUENCE [LARGE SCALE GENOMIC DNA]</scope>
    <source>
        <strain evidence="8 9">DSM 5391</strain>
    </source>
</reference>
<dbReference type="Pfam" id="PF04138">
    <property type="entry name" value="GtrA_DPMS_TM"/>
    <property type="match status" value="1"/>
</dbReference>
<evidence type="ECO:0000313" key="9">
    <source>
        <dbReference type="Proteomes" id="UP000531594"/>
    </source>
</evidence>
<dbReference type="AlphaFoldDB" id="A0A7X0HPC6"/>
<feature type="transmembrane region" description="Helical" evidence="6">
    <location>
        <begin position="7"/>
        <end position="27"/>
    </location>
</feature>
<protein>
    <submittedName>
        <fullName evidence="8">Putative flippase GtrA</fullName>
    </submittedName>
</protein>
<dbReference type="GO" id="GO:0005886">
    <property type="term" value="C:plasma membrane"/>
    <property type="evidence" value="ECO:0007669"/>
    <property type="project" value="TreeGrafter"/>
</dbReference>
<dbReference type="GO" id="GO:0000271">
    <property type="term" value="P:polysaccharide biosynthetic process"/>
    <property type="evidence" value="ECO:0007669"/>
    <property type="project" value="InterPro"/>
</dbReference>
<proteinExistence type="inferred from homology"/>
<dbReference type="PANTHER" id="PTHR38459:SF1">
    <property type="entry name" value="PROPHAGE BACTOPRENOL-LINKED GLUCOSE TRANSLOCASE HOMOLOG"/>
    <property type="match status" value="1"/>
</dbReference>
<dbReference type="InterPro" id="IPR007267">
    <property type="entry name" value="GtrA_DPMS_TM"/>
</dbReference>
<evidence type="ECO:0000256" key="2">
    <source>
        <dbReference type="ARBA" id="ARBA00009399"/>
    </source>
</evidence>
<sequence>MRYPFIRFLLVGIINTMVGLTCMYLFLHGLGFSYWAATFLGNTIGACVSFFLNRSFTFKSSHSITKSIFRFIAVILLCYFVSYYLGENIVALLLSQQHSISAGMKTDIAVLTSTILYTLLNYAGQKRFVFPKKMENK</sequence>
<feature type="transmembrane region" description="Helical" evidence="6">
    <location>
        <begin position="68"/>
        <end position="86"/>
    </location>
</feature>
<evidence type="ECO:0000256" key="5">
    <source>
        <dbReference type="ARBA" id="ARBA00023136"/>
    </source>
</evidence>
<feature type="domain" description="GtrA/DPMS transmembrane" evidence="7">
    <location>
        <begin position="7"/>
        <end position="130"/>
    </location>
</feature>